<dbReference type="InterPro" id="IPR006139">
    <property type="entry name" value="D-isomer_2_OHA_DH_cat_dom"/>
</dbReference>
<keyword evidence="4" id="KW-0520">NAD</keyword>
<dbReference type="EMBL" id="JACQMJ010000008">
    <property type="protein sequence ID" value="MBI4132329.1"/>
    <property type="molecule type" value="Genomic_DNA"/>
</dbReference>
<dbReference type="GO" id="GO:0051287">
    <property type="term" value="F:NAD binding"/>
    <property type="evidence" value="ECO:0007669"/>
    <property type="project" value="InterPro"/>
</dbReference>
<feature type="domain" description="D-isomer specific 2-hydroxyacid dehydrogenase NAD-binding" evidence="7">
    <location>
        <begin position="112"/>
        <end position="295"/>
    </location>
</feature>
<dbReference type="PROSITE" id="PS00065">
    <property type="entry name" value="D_2_HYDROXYACID_DH_1"/>
    <property type="match status" value="1"/>
</dbReference>
<evidence type="ECO:0000313" key="9">
    <source>
        <dbReference type="Proteomes" id="UP000704960"/>
    </source>
</evidence>
<dbReference type="InterPro" id="IPR036291">
    <property type="entry name" value="NAD(P)-bd_dom_sf"/>
</dbReference>
<feature type="domain" description="D-isomer specific 2-hydroxyacid dehydrogenase catalytic" evidence="6">
    <location>
        <begin position="15"/>
        <end position="316"/>
    </location>
</feature>
<comment type="similarity">
    <text evidence="1 5">Belongs to the D-isomer specific 2-hydroxyacid dehydrogenase family.</text>
</comment>
<proteinExistence type="inferred from homology"/>
<reference evidence="8" key="1">
    <citation type="submission" date="2020-07" db="EMBL/GenBank/DDBJ databases">
        <title>Huge and variable diversity of episymbiotic CPR bacteria and DPANN archaea in groundwater ecosystems.</title>
        <authorList>
            <person name="He C.Y."/>
            <person name="Keren R."/>
            <person name="Whittaker M."/>
            <person name="Farag I.F."/>
            <person name="Doudna J."/>
            <person name="Cate J.H.D."/>
            <person name="Banfield J.F."/>
        </authorList>
    </citation>
    <scope>NUCLEOTIDE SEQUENCE</scope>
    <source>
        <strain evidence="8">NC_groundwater_1226_Ag_S-0.1um_59_124</strain>
    </source>
</reference>
<dbReference type="InterPro" id="IPR029752">
    <property type="entry name" value="D-isomer_DH_CS1"/>
</dbReference>
<evidence type="ECO:0000259" key="6">
    <source>
        <dbReference type="Pfam" id="PF00389"/>
    </source>
</evidence>
<dbReference type="InterPro" id="IPR050857">
    <property type="entry name" value="D-2-hydroxyacid_DH"/>
</dbReference>
<dbReference type="InterPro" id="IPR006140">
    <property type="entry name" value="D-isomer_DH_NAD-bd"/>
</dbReference>
<organism evidence="8 9">
    <name type="scientific">Candidatus Sungiibacteriota bacterium</name>
    <dbReference type="NCBI Taxonomy" id="2750080"/>
    <lineage>
        <taxon>Bacteria</taxon>
        <taxon>Candidatus Sungiibacteriota</taxon>
    </lineage>
</organism>
<dbReference type="SUPFAM" id="SSF52283">
    <property type="entry name" value="Formate/glycerate dehydrogenase catalytic domain-like"/>
    <property type="match status" value="1"/>
</dbReference>
<sequence length="330" mass="36387">MSDHLIVLTEPKGYSPKAVRLLKTLGPVITWRDARKRSSLMRRATVLAVKLGIRISKRVMDALPNLKIIGTSTTGLNHIDMVEAGRRGIKVVSLRGETKFLSTIFPTAEETVGLMIMLMRNLGAGFDAVRRGRWDKERLYGHELAGKNLGIIGFGRLGSMVARFGRALGMAVIACDPNVSGRAMALAGVRKASLDKVFRRADVVSVHVLLTDKTAGLIRRRHFRLMKPTAYYINTARGELNDEAALLEALRRRRMAGAALDVLANEDPRGGHVRSHPLVRYARSRKNLIIVPHLGGATFESMAKTEEFIAGKIVRALGKPETPAGHRRYS</sequence>
<dbReference type="Pfam" id="PF02826">
    <property type="entry name" value="2-Hacid_dh_C"/>
    <property type="match status" value="1"/>
</dbReference>
<dbReference type="PANTHER" id="PTHR42789:SF1">
    <property type="entry name" value="D-ISOMER SPECIFIC 2-HYDROXYACID DEHYDROGENASE FAMILY PROTEIN (AFU_ORTHOLOGUE AFUA_6G10090)"/>
    <property type="match status" value="1"/>
</dbReference>
<comment type="caution">
    <text evidence="8">The sequence shown here is derived from an EMBL/GenBank/DDBJ whole genome shotgun (WGS) entry which is preliminary data.</text>
</comment>
<evidence type="ECO:0000256" key="4">
    <source>
        <dbReference type="ARBA" id="ARBA00023027"/>
    </source>
</evidence>
<accession>A0A933DT58</accession>
<evidence type="ECO:0000259" key="7">
    <source>
        <dbReference type="Pfam" id="PF02826"/>
    </source>
</evidence>
<evidence type="ECO:0000256" key="2">
    <source>
        <dbReference type="ARBA" id="ARBA00022605"/>
    </source>
</evidence>
<evidence type="ECO:0000256" key="1">
    <source>
        <dbReference type="ARBA" id="ARBA00005854"/>
    </source>
</evidence>
<dbReference type="Pfam" id="PF00389">
    <property type="entry name" value="2-Hacid_dh"/>
    <property type="match status" value="1"/>
</dbReference>
<dbReference type="GO" id="GO:0008652">
    <property type="term" value="P:amino acid biosynthetic process"/>
    <property type="evidence" value="ECO:0007669"/>
    <property type="project" value="UniProtKB-KW"/>
</dbReference>
<name>A0A933DT58_9BACT</name>
<dbReference type="Gene3D" id="3.40.50.720">
    <property type="entry name" value="NAD(P)-binding Rossmann-like Domain"/>
    <property type="match status" value="2"/>
</dbReference>
<keyword evidence="3 5" id="KW-0560">Oxidoreductase</keyword>
<evidence type="ECO:0000256" key="5">
    <source>
        <dbReference type="RuleBase" id="RU003719"/>
    </source>
</evidence>
<protein>
    <submittedName>
        <fullName evidence="8">Hydroxyacid dehydrogenase</fullName>
    </submittedName>
</protein>
<dbReference type="GO" id="GO:0016616">
    <property type="term" value="F:oxidoreductase activity, acting on the CH-OH group of donors, NAD or NADP as acceptor"/>
    <property type="evidence" value="ECO:0007669"/>
    <property type="project" value="InterPro"/>
</dbReference>
<evidence type="ECO:0000256" key="3">
    <source>
        <dbReference type="ARBA" id="ARBA00023002"/>
    </source>
</evidence>
<gene>
    <name evidence="8" type="ORF">HY474_01720</name>
</gene>
<dbReference type="SUPFAM" id="SSF51735">
    <property type="entry name" value="NAD(P)-binding Rossmann-fold domains"/>
    <property type="match status" value="1"/>
</dbReference>
<dbReference type="AlphaFoldDB" id="A0A933DT58"/>
<dbReference type="PANTHER" id="PTHR42789">
    <property type="entry name" value="D-ISOMER SPECIFIC 2-HYDROXYACID DEHYDROGENASE FAMILY PROTEIN (AFU_ORTHOLOGUE AFUA_6G10090)"/>
    <property type="match status" value="1"/>
</dbReference>
<keyword evidence="2" id="KW-0028">Amino-acid biosynthesis</keyword>
<evidence type="ECO:0000313" key="8">
    <source>
        <dbReference type="EMBL" id="MBI4132329.1"/>
    </source>
</evidence>
<dbReference type="Proteomes" id="UP000704960">
    <property type="component" value="Unassembled WGS sequence"/>
</dbReference>